<keyword evidence="2" id="KW-1185">Reference proteome</keyword>
<dbReference type="Proteomes" id="UP001333110">
    <property type="component" value="Unassembled WGS sequence"/>
</dbReference>
<organism evidence="1 2">
    <name type="scientific">Mycteria americana</name>
    <name type="common">Wood stork</name>
    <dbReference type="NCBI Taxonomy" id="33587"/>
    <lineage>
        <taxon>Eukaryota</taxon>
        <taxon>Metazoa</taxon>
        <taxon>Chordata</taxon>
        <taxon>Craniata</taxon>
        <taxon>Vertebrata</taxon>
        <taxon>Euteleostomi</taxon>
        <taxon>Archelosauria</taxon>
        <taxon>Archosauria</taxon>
        <taxon>Dinosauria</taxon>
        <taxon>Saurischia</taxon>
        <taxon>Theropoda</taxon>
        <taxon>Coelurosauria</taxon>
        <taxon>Aves</taxon>
        <taxon>Neognathae</taxon>
        <taxon>Neoaves</taxon>
        <taxon>Aequornithes</taxon>
        <taxon>Ciconiiformes</taxon>
        <taxon>Ciconiidae</taxon>
        <taxon>Mycteria</taxon>
    </lineage>
</organism>
<proteinExistence type="predicted"/>
<name>A0AAN7NF67_MYCAM</name>
<evidence type="ECO:0000313" key="2">
    <source>
        <dbReference type="Proteomes" id="UP001333110"/>
    </source>
</evidence>
<reference evidence="1 2" key="1">
    <citation type="journal article" date="2023" name="J. Hered.">
        <title>Chromosome-level genome of the wood stork (Mycteria americana) provides insight into avian chromosome evolution.</title>
        <authorList>
            <person name="Flamio R. Jr."/>
            <person name="Ramstad K.M."/>
        </authorList>
    </citation>
    <scope>NUCLEOTIDE SEQUENCE [LARGE SCALE GENOMIC DNA]</scope>
    <source>
        <strain evidence="1">JAX WOST 10</strain>
    </source>
</reference>
<dbReference type="AlphaFoldDB" id="A0AAN7NF67"/>
<evidence type="ECO:0000313" key="1">
    <source>
        <dbReference type="EMBL" id="KAK4810336.1"/>
    </source>
</evidence>
<protein>
    <submittedName>
        <fullName evidence="1">Uncharacterized protein</fullName>
    </submittedName>
</protein>
<accession>A0AAN7NF67</accession>
<sequence length="580" mass="64321">MLAGLDPLVILYMPCDGTQDDLLHQLPWYQASAPVFLGFCVAATTTQRGLWFTKLGVPSVTRCSSQHPGPFPAVPPADLPPKGPFLLQMILWGVVESDKVSPQPPFLQAEQPQFPQPLPISLVLQILHQLRCPSLDTLQPLNVSLVVRGPKLNTGFNTRCGLISAEYRGMITSLVLLATLFLIQARMPLAFLATWAHCWLIFSRLSTNPPRITMEKKVLRDVGMRKRSGDGHKYEHLNSASSRGHCWQTHASSENGKFKHLNHELVHKELGGDTAGTADPNCPKGYSTPHGVMLSMFTMDQMISRGPFQPHPFCDSVILTLFNTKKENGTGNMLPVCSIHLFSLQTILQSAQHFEALLLDSARPLQLEAANWTKIRVELYTLLRQSDLLSLTADPHTFPLTPAAFSLPRTCFPHSTTDSTDWLGCGLWWDRLEPAVSGTGQPPPLLTEATSDTCTQFTLIRAPQVLLPAASGQGQRASEKDFRLRRTDFVNYLQGKGGRDDIASETQFDSEARGCQQLRAHLSINILHSLFEIFTSTCASQLLLHEAVCRLVSRTKSRDSEEQIVLQKRQEGRNGSKGHT</sequence>
<comment type="caution">
    <text evidence="1">The sequence shown here is derived from an EMBL/GenBank/DDBJ whole genome shotgun (WGS) entry which is preliminary data.</text>
</comment>
<gene>
    <name evidence="1" type="ORF">QYF61_019139</name>
</gene>
<dbReference type="EMBL" id="JAUNZN010000019">
    <property type="protein sequence ID" value="KAK4810336.1"/>
    <property type="molecule type" value="Genomic_DNA"/>
</dbReference>